<dbReference type="Proteomes" id="UP000253961">
    <property type="component" value="Unassembled WGS sequence"/>
</dbReference>
<proteinExistence type="predicted"/>
<feature type="transmembrane region" description="Helical" evidence="1">
    <location>
        <begin position="62"/>
        <end position="80"/>
    </location>
</feature>
<sequence length="125" mass="14802">MKNYLLDLYAVAFNHFLKMKEGKPNLMGYLTVFIFSFVFVFNIIIISLIFTGKDLLFYNNKFNNFVGVGIIACLGYFVFYKIFKIKKHGVKVDISNRRKKVVWIIFILNFLLFFILAVIRKKIHL</sequence>
<evidence type="ECO:0000256" key="1">
    <source>
        <dbReference type="SAM" id="Phobius"/>
    </source>
</evidence>
<comment type="caution">
    <text evidence="2">The sequence shown here is derived from an EMBL/GenBank/DDBJ whole genome shotgun (WGS) entry which is preliminary data.</text>
</comment>
<keyword evidence="1" id="KW-0812">Transmembrane</keyword>
<evidence type="ECO:0000313" key="3">
    <source>
        <dbReference type="Proteomes" id="UP000253961"/>
    </source>
</evidence>
<keyword evidence="1" id="KW-0472">Membrane</keyword>
<feature type="transmembrane region" description="Helical" evidence="1">
    <location>
        <begin position="101"/>
        <end position="119"/>
    </location>
</feature>
<protein>
    <submittedName>
        <fullName evidence="2">Uncharacterized protein</fullName>
    </submittedName>
</protein>
<name>A0A369PXS7_9SPHI</name>
<organism evidence="2 3">
    <name type="scientific">Pedobacter chinensis</name>
    <dbReference type="NCBI Taxonomy" id="2282421"/>
    <lineage>
        <taxon>Bacteria</taxon>
        <taxon>Pseudomonadati</taxon>
        <taxon>Bacteroidota</taxon>
        <taxon>Sphingobacteriia</taxon>
        <taxon>Sphingobacteriales</taxon>
        <taxon>Sphingobacteriaceae</taxon>
        <taxon>Pedobacter</taxon>
    </lineage>
</organism>
<keyword evidence="1" id="KW-1133">Transmembrane helix</keyword>
<dbReference type="EMBL" id="QPKV01000006">
    <property type="protein sequence ID" value="RDC55516.1"/>
    <property type="molecule type" value="Genomic_DNA"/>
</dbReference>
<reference evidence="2 3" key="1">
    <citation type="submission" date="2018-07" db="EMBL/GenBank/DDBJ databases">
        <title>Pedobacter sp. nov., isolated from soil.</title>
        <authorList>
            <person name="Zhou L.Y."/>
            <person name="Du Z.J."/>
        </authorList>
    </citation>
    <scope>NUCLEOTIDE SEQUENCE [LARGE SCALE GENOMIC DNA]</scope>
    <source>
        <strain evidence="2 3">JDX94</strain>
    </source>
</reference>
<evidence type="ECO:0000313" key="2">
    <source>
        <dbReference type="EMBL" id="RDC55516.1"/>
    </source>
</evidence>
<gene>
    <name evidence="2" type="ORF">DU508_14610</name>
</gene>
<feature type="transmembrane region" description="Helical" evidence="1">
    <location>
        <begin position="26"/>
        <end position="50"/>
    </location>
</feature>
<keyword evidence="3" id="KW-1185">Reference proteome</keyword>
<accession>A0A369PXS7</accession>
<dbReference type="AlphaFoldDB" id="A0A369PXS7"/>